<dbReference type="EC" id="4.2.1.45" evidence="1"/>
<dbReference type="GO" id="GO:0047733">
    <property type="term" value="F:CDP-glucose 4,6-dehydratase activity"/>
    <property type="evidence" value="ECO:0007669"/>
    <property type="project" value="UniProtKB-EC"/>
</dbReference>
<proteinExistence type="predicted"/>
<dbReference type="SUPFAM" id="SSF51735">
    <property type="entry name" value="NAD(P)-binding Rossmann-fold domains"/>
    <property type="match status" value="1"/>
</dbReference>
<keyword evidence="1" id="KW-0456">Lyase</keyword>
<name>A0A645IL98_9ZZZZ</name>
<accession>A0A645IL98</accession>
<gene>
    <name evidence="1" type="primary">rfbG_11</name>
    <name evidence="1" type="ORF">SDC9_199689</name>
</gene>
<dbReference type="Gene3D" id="3.90.25.10">
    <property type="entry name" value="UDP-galactose 4-epimerase, domain 1"/>
    <property type="match status" value="1"/>
</dbReference>
<sequence length="160" mass="18259">MIGGGDFARDRILPDCIRAAYRKEPIVVRNPNSIRPYQHVLDPLDAYLTIARRQYETPSAADHYNIGPDMEDCVTTGTLTTLFCDAWGEGQRWEHRPDGGPHEATFLRLNCEKIAERLGWTPRWHIAEAVSNTVDWAKAYRDGADLRACMLEQIRAFDRA</sequence>
<comment type="caution">
    <text evidence="1">The sequence shown here is derived from an EMBL/GenBank/DDBJ whole genome shotgun (WGS) entry which is preliminary data.</text>
</comment>
<dbReference type="AlphaFoldDB" id="A0A645IL98"/>
<protein>
    <submittedName>
        <fullName evidence="1">CDP-glucose 4,6-dehydratase</fullName>
        <ecNumber evidence="1">4.2.1.45</ecNumber>
    </submittedName>
</protein>
<evidence type="ECO:0000313" key="1">
    <source>
        <dbReference type="EMBL" id="MPN52037.1"/>
    </source>
</evidence>
<organism evidence="1">
    <name type="scientific">bioreactor metagenome</name>
    <dbReference type="NCBI Taxonomy" id="1076179"/>
    <lineage>
        <taxon>unclassified sequences</taxon>
        <taxon>metagenomes</taxon>
        <taxon>ecological metagenomes</taxon>
    </lineage>
</organism>
<reference evidence="1" key="1">
    <citation type="submission" date="2019-08" db="EMBL/GenBank/DDBJ databases">
        <authorList>
            <person name="Kucharzyk K."/>
            <person name="Murdoch R.W."/>
            <person name="Higgins S."/>
            <person name="Loffler F."/>
        </authorList>
    </citation>
    <scope>NUCLEOTIDE SEQUENCE</scope>
</reference>
<dbReference type="EMBL" id="VSSQ01117739">
    <property type="protein sequence ID" value="MPN52037.1"/>
    <property type="molecule type" value="Genomic_DNA"/>
</dbReference>
<dbReference type="InterPro" id="IPR036291">
    <property type="entry name" value="NAD(P)-bd_dom_sf"/>
</dbReference>